<feature type="binding site" evidence="1">
    <location>
        <position position="104"/>
    </location>
    <ligand>
        <name>Mg(2+)</name>
        <dbReference type="ChEBI" id="CHEBI:18420"/>
        <label>2</label>
    </ligand>
</feature>
<feature type="binding site" evidence="1">
    <location>
        <position position="77"/>
    </location>
    <ligand>
        <name>substrate</name>
    </ligand>
</feature>
<gene>
    <name evidence="1 4" type="primary">thiL</name>
    <name evidence="4" type="ORF">QP116_00880</name>
</gene>
<feature type="binding site" evidence="1">
    <location>
        <position position="55"/>
    </location>
    <ligand>
        <name>Mg(2+)</name>
        <dbReference type="ChEBI" id="CHEBI:18420"/>
        <label>4</label>
    </ligand>
</feature>
<dbReference type="GO" id="GO:0009030">
    <property type="term" value="F:thiamine-phosphate kinase activity"/>
    <property type="evidence" value="ECO:0007669"/>
    <property type="project" value="UniProtKB-UniRule"/>
</dbReference>
<keyword evidence="1" id="KW-0067">ATP-binding</keyword>
<keyword evidence="1 4" id="KW-0808">Transferase</keyword>
<feature type="binding site" evidence="1">
    <location>
        <position position="104"/>
    </location>
    <ligand>
        <name>Mg(2+)</name>
        <dbReference type="ChEBI" id="CHEBI:18420"/>
        <label>3</label>
    </ligand>
</feature>
<comment type="caution">
    <text evidence="1">Lacks conserved residue(s) required for the propagation of feature annotation.</text>
</comment>
<feature type="binding site" evidence="1">
    <location>
        <position position="70"/>
    </location>
    <ligand>
        <name>Mg(2+)</name>
        <dbReference type="ChEBI" id="CHEBI:18420"/>
        <label>2</label>
    </ligand>
</feature>
<dbReference type="CDD" id="cd02194">
    <property type="entry name" value="ThiL"/>
    <property type="match status" value="1"/>
</dbReference>
<dbReference type="InterPro" id="IPR036921">
    <property type="entry name" value="PurM-like_N_sf"/>
</dbReference>
<dbReference type="Gene3D" id="3.90.650.10">
    <property type="entry name" value="PurM-like C-terminal domain"/>
    <property type="match status" value="1"/>
</dbReference>
<dbReference type="EC" id="2.7.4.16" evidence="1"/>
<dbReference type="Gene3D" id="3.30.1330.10">
    <property type="entry name" value="PurM-like, N-terminal domain"/>
    <property type="match status" value="1"/>
</dbReference>
<comment type="catalytic activity">
    <reaction evidence="1">
        <text>thiamine phosphate + ATP = thiamine diphosphate + ADP</text>
        <dbReference type="Rhea" id="RHEA:15913"/>
        <dbReference type="ChEBI" id="CHEBI:30616"/>
        <dbReference type="ChEBI" id="CHEBI:37575"/>
        <dbReference type="ChEBI" id="CHEBI:58937"/>
        <dbReference type="ChEBI" id="CHEBI:456216"/>
        <dbReference type="EC" id="2.7.4.16"/>
    </reaction>
</comment>
<feature type="binding site" evidence="1">
    <location>
        <position position="181"/>
    </location>
    <ligand>
        <name>ATP</name>
        <dbReference type="ChEBI" id="CHEBI:30616"/>
    </ligand>
</feature>
<feature type="binding site" evidence="1">
    <location>
        <position position="253"/>
    </location>
    <ligand>
        <name>Mg(2+)</name>
        <dbReference type="ChEBI" id="CHEBI:18420"/>
        <label>3</label>
    </ligand>
</feature>
<dbReference type="SUPFAM" id="SSF56042">
    <property type="entry name" value="PurM C-terminal domain-like"/>
    <property type="match status" value="1"/>
</dbReference>
<dbReference type="InterPro" id="IPR036676">
    <property type="entry name" value="PurM-like_C_sf"/>
</dbReference>
<dbReference type="InterPro" id="IPR006283">
    <property type="entry name" value="ThiL-like"/>
</dbReference>
<feature type="binding site" evidence="1">
    <location>
        <position position="256"/>
    </location>
    <ligand>
        <name>Mg(2+)</name>
        <dbReference type="ChEBI" id="CHEBI:18420"/>
        <label>5</label>
    </ligand>
</feature>
<dbReference type="NCBIfam" id="TIGR01379">
    <property type="entry name" value="thiL"/>
    <property type="match status" value="1"/>
</dbReference>
<comment type="pathway">
    <text evidence="1">Cofactor biosynthesis; thiamine diphosphate biosynthesis; thiamine diphosphate from thiamine phosphate: step 1/1.</text>
</comment>
<feature type="domain" description="PurM-like N-terminal" evidence="2">
    <location>
        <begin position="53"/>
        <end position="171"/>
    </location>
</feature>
<feature type="binding site" evidence="1">
    <location>
        <begin position="154"/>
        <end position="155"/>
    </location>
    <ligand>
        <name>ATP</name>
        <dbReference type="ChEBI" id="CHEBI:30616"/>
    </ligand>
</feature>
<accession>A0AAP4FG00</accession>
<keyword evidence="1" id="KW-0547">Nucleotide-binding</keyword>
<sequence length="370" mass="38057">MGTVSGMGERAIIASITEAFGSGTASEASHPKAGAGGADGVAQVLSRVVVANGDDAAVVAANARMVFTMDTSVEGQDFMLTWPSGAKTDARLLGFKCAAQNLSDINAMGARTRYLLVSLSFPGDIEETWPAEFAAGMRQACDELGAQSAELIGGDVSAAESVAVSITAIGELGADSTPLVRSAAQPGDKVYVAGRVPGTSGSALNELLAPHADADSAAEAELQRVLAAHFMPAPPLAVGPALAAREHRIASIDTSDGLVCDATRIAQASNVAVALDEAAINSFAARLAESWRLSEQEARHNVLYGGEDFNLLFTLPAEAETPSVDGVAIRRIGTVEQLSQPEATSGEEPGAYIAGRRLDETLGFDHYSSA</sequence>
<reference evidence="4" key="1">
    <citation type="submission" date="2023-05" db="EMBL/GenBank/DDBJ databases">
        <title>Cataloging the Phylogenetic Diversity of Human Bladder Bacteria.</title>
        <authorList>
            <person name="Du J."/>
        </authorList>
    </citation>
    <scope>NUCLEOTIDE SEQUENCE</scope>
    <source>
        <strain evidence="4">UMB9978</strain>
    </source>
</reference>
<feature type="binding site" evidence="1">
    <location>
        <position position="307"/>
    </location>
    <ligand>
        <name>substrate</name>
    </ligand>
</feature>
<evidence type="ECO:0000313" key="4">
    <source>
        <dbReference type="EMBL" id="MDK6274317.1"/>
    </source>
</evidence>
<keyword evidence="1" id="KW-0479">Metal-binding</keyword>
<evidence type="ECO:0000256" key="1">
    <source>
        <dbReference type="HAMAP-Rule" id="MF_02128"/>
    </source>
</evidence>
<dbReference type="PANTHER" id="PTHR30270:SF0">
    <property type="entry name" value="THIAMINE-MONOPHOSPHATE KINASE"/>
    <property type="match status" value="1"/>
</dbReference>
<proteinExistence type="inferred from homology"/>
<comment type="caution">
    <text evidence="4">The sequence shown here is derived from an EMBL/GenBank/DDBJ whole genome shotgun (WGS) entry which is preliminary data.</text>
</comment>
<name>A0AAP4FG00_9MICC</name>
<dbReference type="Pfam" id="PF00586">
    <property type="entry name" value="AIRS"/>
    <property type="match status" value="1"/>
</dbReference>
<comment type="similarity">
    <text evidence="1">Belongs to the thiamine-monophosphate kinase family.</text>
</comment>
<feature type="binding site" evidence="1">
    <location>
        <position position="364"/>
    </location>
    <ligand>
        <name>substrate</name>
    </ligand>
</feature>
<feature type="binding site" evidence="1">
    <location>
        <position position="255"/>
    </location>
    <ligand>
        <name>ATP</name>
        <dbReference type="ChEBI" id="CHEBI:30616"/>
    </ligand>
</feature>
<dbReference type="SUPFAM" id="SSF55326">
    <property type="entry name" value="PurM N-terminal domain-like"/>
    <property type="match status" value="1"/>
</dbReference>
<dbReference type="HAMAP" id="MF_02128">
    <property type="entry name" value="TMP_kinase"/>
    <property type="match status" value="1"/>
</dbReference>
<dbReference type="InterPro" id="IPR016188">
    <property type="entry name" value="PurM-like_N"/>
</dbReference>
<evidence type="ECO:0000313" key="5">
    <source>
        <dbReference type="Proteomes" id="UP001240483"/>
    </source>
</evidence>
<feature type="domain" description="PurM-like C-terminal" evidence="3">
    <location>
        <begin position="185"/>
        <end position="296"/>
    </location>
</feature>
<dbReference type="GO" id="GO:0005524">
    <property type="term" value="F:ATP binding"/>
    <property type="evidence" value="ECO:0007669"/>
    <property type="project" value="UniProtKB-UniRule"/>
</dbReference>
<dbReference type="Proteomes" id="UP001240483">
    <property type="component" value="Unassembled WGS sequence"/>
</dbReference>
<comment type="function">
    <text evidence="1">Catalyzes the ATP-dependent phosphorylation of thiamine-monophosphate (TMP) to form thiamine-pyrophosphate (TPP), the active form of vitamin B1.</text>
</comment>
<dbReference type="Pfam" id="PF02769">
    <property type="entry name" value="AIRS_C"/>
    <property type="match status" value="1"/>
</dbReference>
<protein>
    <recommendedName>
        <fullName evidence="1">Thiamine-monophosphate kinase</fullName>
        <shortName evidence="1">TMP kinase</shortName>
        <shortName evidence="1">Thiamine-phosphate kinase</shortName>
        <ecNumber evidence="1">2.7.4.16</ecNumber>
    </recommendedName>
</protein>
<keyword evidence="1" id="KW-0784">Thiamine biosynthesis</keyword>
<dbReference type="GO" id="GO:0000287">
    <property type="term" value="F:magnesium ion binding"/>
    <property type="evidence" value="ECO:0007669"/>
    <property type="project" value="UniProtKB-UniRule"/>
</dbReference>
<evidence type="ECO:0000259" key="3">
    <source>
        <dbReference type="Pfam" id="PF02769"/>
    </source>
</evidence>
<dbReference type="AlphaFoldDB" id="A0AAP4FG00"/>
<feature type="binding site" evidence="1">
    <location>
        <position position="104"/>
    </location>
    <ligand>
        <name>Mg(2+)</name>
        <dbReference type="ChEBI" id="CHEBI:18420"/>
        <label>4</label>
    </ligand>
</feature>
<evidence type="ECO:0000259" key="2">
    <source>
        <dbReference type="Pfam" id="PF00586"/>
    </source>
</evidence>
<dbReference type="EMBL" id="JASODW010000001">
    <property type="protein sequence ID" value="MDK6274317.1"/>
    <property type="molecule type" value="Genomic_DNA"/>
</dbReference>
<feature type="binding site" evidence="1">
    <location>
        <position position="68"/>
    </location>
    <ligand>
        <name>Mg(2+)</name>
        <dbReference type="ChEBI" id="CHEBI:18420"/>
        <label>4</label>
    </ligand>
</feature>
<dbReference type="GO" id="GO:0009229">
    <property type="term" value="P:thiamine diphosphate biosynthetic process"/>
    <property type="evidence" value="ECO:0007669"/>
    <property type="project" value="UniProtKB-UniRule"/>
</dbReference>
<keyword evidence="1 4" id="KW-0418">Kinase</keyword>
<dbReference type="RefSeq" id="WP_285332326.1">
    <property type="nucleotide sequence ID" value="NZ_JASODW010000001.1"/>
</dbReference>
<organism evidence="4 5">
    <name type="scientific">Pseudoglutamicibacter cumminsii</name>
    <dbReference type="NCBI Taxonomy" id="156979"/>
    <lineage>
        <taxon>Bacteria</taxon>
        <taxon>Bacillati</taxon>
        <taxon>Actinomycetota</taxon>
        <taxon>Actinomycetes</taxon>
        <taxon>Micrococcales</taxon>
        <taxon>Micrococcaceae</taxon>
        <taxon>Pseudoglutamicibacter</taxon>
    </lineage>
</organism>
<dbReference type="PANTHER" id="PTHR30270">
    <property type="entry name" value="THIAMINE-MONOPHOSPHATE KINASE"/>
    <property type="match status" value="1"/>
</dbReference>
<comment type="miscellaneous">
    <text evidence="1">Reaction mechanism of ThiL seems to utilize a direct, inline transfer of the gamma-phosphate of ATP to TMP rather than a phosphorylated enzyme intermediate.</text>
</comment>
<dbReference type="GO" id="GO:0009228">
    <property type="term" value="P:thiamine biosynthetic process"/>
    <property type="evidence" value="ECO:0007669"/>
    <property type="project" value="UniProtKB-KW"/>
</dbReference>
<feature type="binding site" evidence="1">
    <location>
        <position position="55"/>
    </location>
    <ligand>
        <name>Mg(2+)</name>
        <dbReference type="ChEBI" id="CHEBI:18420"/>
        <label>3</label>
    </ligand>
</feature>
<feature type="binding site" evidence="1">
    <location>
        <position position="155"/>
    </location>
    <ligand>
        <name>Mg(2+)</name>
        <dbReference type="ChEBI" id="CHEBI:18420"/>
        <label>1</label>
    </ligand>
</feature>
<keyword evidence="1" id="KW-0460">Magnesium</keyword>
<feature type="binding site" evidence="1">
    <location>
        <position position="70"/>
    </location>
    <ligand>
        <name>Mg(2+)</name>
        <dbReference type="ChEBI" id="CHEBI:18420"/>
        <label>1</label>
    </ligand>
</feature>
<dbReference type="InterPro" id="IPR010918">
    <property type="entry name" value="PurM-like_C_dom"/>
</dbReference>